<evidence type="ECO:0000313" key="1">
    <source>
        <dbReference type="EMBL" id="TNN70149.1"/>
    </source>
</evidence>
<gene>
    <name evidence="1" type="ORF">EYF80_019650</name>
</gene>
<protein>
    <submittedName>
        <fullName evidence="1">Uncharacterized protein</fullName>
    </submittedName>
</protein>
<proteinExistence type="predicted"/>
<name>A0A4Z2HWD8_9TELE</name>
<comment type="caution">
    <text evidence="1">The sequence shown here is derived from an EMBL/GenBank/DDBJ whole genome shotgun (WGS) entry which is preliminary data.</text>
</comment>
<organism evidence="1 2">
    <name type="scientific">Liparis tanakae</name>
    <name type="common">Tanaka's snailfish</name>
    <dbReference type="NCBI Taxonomy" id="230148"/>
    <lineage>
        <taxon>Eukaryota</taxon>
        <taxon>Metazoa</taxon>
        <taxon>Chordata</taxon>
        <taxon>Craniata</taxon>
        <taxon>Vertebrata</taxon>
        <taxon>Euteleostomi</taxon>
        <taxon>Actinopterygii</taxon>
        <taxon>Neopterygii</taxon>
        <taxon>Teleostei</taxon>
        <taxon>Neoteleostei</taxon>
        <taxon>Acanthomorphata</taxon>
        <taxon>Eupercaria</taxon>
        <taxon>Perciformes</taxon>
        <taxon>Cottioidei</taxon>
        <taxon>Cottales</taxon>
        <taxon>Liparidae</taxon>
        <taxon>Liparis</taxon>
    </lineage>
</organism>
<evidence type="ECO:0000313" key="2">
    <source>
        <dbReference type="Proteomes" id="UP000314294"/>
    </source>
</evidence>
<keyword evidence="2" id="KW-1185">Reference proteome</keyword>
<reference evidence="1 2" key="1">
    <citation type="submission" date="2019-03" db="EMBL/GenBank/DDBJ databases">
        <title>First draft genome of Liparis tanakae, snailfish: a comprehensive survey of snailfish specific genes.</title>
        <authorList>
            <person name="Kim W."/>
            <person name="Song I."/>
            <person name="Jeong J.-H."/>
            <person name="Kim D."/>
            <person name="Kim S."/>
            <person name="Ryu S."/>
            <person name="Song J.Y."/>
            <person name="Lee S.K."/>
        </authorList>
    </citation>
    <scope>NUCLEOTIDE SEQUENCE [LARGE SCALE GENOMIC DNA]</scope>
    <source>
        <tissue evidence="1">Muscle</tissue>
    </source>
</reference>
<sequence length="107" mass="11931">MLEVKGQGHYDRMSGMAVNCNMTVLVEAYNHDAIFVGSRYTRLETRNNPTQTGTSGDRKAVCQHNVNVVQIICILHIRMIKSPGYDCRQTAGSEVRDVRSVSELSIS</sequence>
<dbReference type="Proteomes" id="UP000314294">
    <property type="component" value="Unassembled WGS sequence"/>
</dbReference>
<dbReference type="EMBL" id="SRLO01000167">
    <property type="protein sequence ID" value="TNN70149.1"/>
    <property type="molecule type" value="Genomic_DNA"/>
</dbReference>
<accession>A0A4Z2HWD8</accession>
<dbReference type="AlphaFoldDB" id="A0A4Z2HWD8"/>